<dbReference type="SUPFAM" id="SSF56214">
    <property type="entry name" value="4'-phosphopantetheinyl transferase"/>
    <property type="match status" value="1"/>
</dbReference>
<reference evidence="4 5" key="1">
    <citation type="submission" date="2021-03" db="EMBL/GenBank/DDBJ databases">
        <title>Sequencing the genomes of 1000 actinobacteria strains.</title>
        <authorList>
            <person name="Klenk H.-P."/>
        </authorList>
    </citation>
    <scope>NUCLEOTIDE SEQUENCE [LARGE SCALE GENOMIC DNA]</scope>
    <source>
        <strain evidence="4 5">DSM 44580</strain>
    </source>
</reference>
<evidence type="ECO:0000259" key="2">
    <source>
        <dbReference type="Pfam" id="PF01648"/>
    </source>
</evidence>
<dbReference type="InterPro" id="IPR037143">
    <property type="entry name" value="4-PPantetheinyl_Trfase_dom_sf"/>
</dbReference>
<dbReference type="Gene3D" id="3.90.470.20">
    <property type="entry name" value="4'-phosphopantetheinyl transferase domain"/>
    <property type="match status" value="1"/>
</dbReference>
<dbReference type="PANTHER" id="PTHR38096">
    <property type="entry name" value="ENTEROBACTIN SYNTHASE COMPONENT D"/>
    <property type="match status" value="1"/>
</dbReference>
<organism evidence="4 5">
    <name type="scientific">Crossiella equi</name>
    <dbReference type="NCBI Taxonomy" id="130796"/>
    <lineage>
        <taxon>Bacteria</taxon>
        <taxon>Bacillati</taxon>
        <taxon>Actinomycetota</taxon>
        <taxon>Actinomycetes</taxon>
        <taxon>Pseudonocardiales</taxon>
        <taxon>Pseudonocardiaceae</taxon>
        <taxon>Crossiella</taxon>
    </lineage>
</organism>
<dbReference type="EMBL" id="JAGIOO010000001">
    <property type="protein sequence ID" value="MBP2473349.1"/>
    <property type="molecule type" value="Genomic_DNA"/>
</dbReference>
<dbReference type="PRINTS" id="PR01399">
    <property type="entry name" value="ENTSNTHTASED"/>
</dbReference>
<dbReference type="InterPro" id="IPR008278">
    <property type="entry name" value="4-PPantetheinyl_Trfase_dom"/>
</dbReference>
<protein>
    <submittedName>
        <fullName evidence="4">4'-phosphopantetheinyl transferase EntD</fullName>
    </submittedName>
</protein>
<dbReference type="RefSeq" id="WP_086787095.1">
    <property type="nucleotide sequence ID" value="NZ_JAGIOO010000001.1"/>
</dbReference>
<keyword evidence="1 4" id="KW-0808">Transferase</keyword>
<accession>A0ABS5AAX9</accession>
<evidence type="ECO:0000259" key="3">
    <source>
        <dbReference type="Pfam" id="PF17837"/>
    </source>
</evidence>
<dbReference type="InterPro" id="IPR003542">
    <property type="entry name" value="Enbac_synth_compD-like"/>
</dbReference>
<evidence type="ECO:0000313" key="4">
    <source>
        <dbReference type="EMBL" id="MBP2473349.1"/>
    </source>
</evidence>
<dbReference type="PANTHER" id="PTHR38096:SF1">
    <property type="entry name" value="ENTEROBACTIN SYNTHASE COMPONENT D"/>
    <property type="match status" value="1"/>
</dbReference>
<evidence type="ECO:0000256" key="1">
    <source>
        <dbReference type="ARBA" id="ARBA00022679"/>
    </source>
</evidence>
<dbReference type="Proteomes" id="UP001519363">
    <property type="component" value="Unassembled WGS sequence"/>
</dbReference>
<dbReference type="InterPro" id="IPR041354">
    <property type="entry name" value="4PPT_N"/>
</dbReference>
<gene>
    <name evidence="4" type="ORF">JOF53_002221</name>
</gene>
<name>A0ABS5AAX9_9PSEU</name>
<feature type="domain" description="4'-phosphopantetheinyl transferase" evidence="2">
    <location>
        <begin position="101"/>
        <end position="185"/>
    </location>
</feature>
<sequence length="215" mass="23761">MIEELLPPGVHASEIHGEDHTAYLLPEELAAVEKAVERRRVQYTQARTCARRAMGALGLPERPVLRGPKREPVWPEGVVGSLTHTEGYCAAAVAGHTAIRSVGIDAEQHDVLPDGVRRMIAVPAEHEWLDRAPANGTHWDRILFSAKESVYKAWFPITGRWLGFQDAELTFDTEGGFTARVLIEPPVVDGFRVDGFTGRWLARDGLVLTAITVPR</sequence>
<dbReference type="GO" id="GO:0016740">
    <property type="term" value="F:transferase activity"/>
    <property type="evidence" value="ECO:0007669"/>
    <property type="project" value="UniProtKB-KW"/>
</dbReference>
<evidence type="ECO:0000313" key="5">
    <source>
        <dbReference type="Proteomes" id="UP001519363"/>
    </source>
</evidence>
<keyword evidence="5" id="KW-1185">Reference proteome</keyword>
<dbReference type="Pfam" id="PF17837">
    <property type="entry name" value="4PPT_N"/>
    <property type="match status" value="1"/>
</dbReference>
<comment type="caution">
    <text evidence="4">The sequence shown here is derived from an EMBL/GenBank/DDBJ whole genome shotgun (WGS) entry which is preliminary data.</text>
</comment>
<dbReference type="Pfam" id="PF01648">
    <property type="entry name" value="ACPS"/>
    <property type="match status" value="1"/>
</dbReference>
<proteinExistence type="predicted"/>
<feature type="domain" description="4'-phosphopantetheinyl transferase N-terminal" evidence="3">
    <location>
        <begin position="28"/>
        <end position="94"/>
    </location>
</feature>